<comment type="catalytic activity">
    <reaction evidence="5">
        <text>RNA(n) + a ribonucleoside 5'-triphosphate = RNA(n+1) + diphosphate</text>
        <dbReference type="Rhea" id="RHEA:21248"/>
        <dbReference type="Rhea" id="RHEA-COMP:14527"/>
        <dbReference type="Rhea" id="RHEA-COMP:17342"/>
        <dbReference type="ChEBI" id="CHEBI:33019"/>
        <dbReference type="ChEBI" id="CHEBI:61557"/>
        <dbReference type="ChEBI" id="CHEBI:140395"/>
        <dbReference type="EC" id="2.7.7.6"/>
    </reaction>
</comment>
<keyword evidence="2 5" id="KW-0808">Transferase</keyword>
<reference evidence="6 7" key="1">
    <citation type="journal article" date="2015" name="Genome Announc.">
        <title>Expanding the biotechnology potential of lactobacilli through comparative genomics of 213 strains and associated genera.</title>
        <authorList>
            <person name="Sun Z."/>
            <person name="Harris H.M."/>
            <person name="McCann A."/>
            <person name="Guo C."/>
            <person name="Argimon S."/>
            <person name="Zhang W."/>
            <person name="Yang X."/>
            <person name="Jeffery I.B."/>
            <person name="Cooney J.C."/>
            <person name="Kagawa T.F."/>
            <person name="Liu W."/>
            <person name="Song Y."/>
            <person name="Salvetti E."/>
            <person name="Wrobel A."/>
            <person name="Rasinkangas P."/>
            <person name="Parkhill J."/>
            <person name="Rea M.C."/>
            <person name="O'Sullivan O."/>
            <person name="Ritari J."/>
            <person name="Douillard F.P."/>
            <person name="Paul Ross R."/>
            <person name="Yang R."/>
            <person name="Briner A.E."/>
            <person name="Felis G.E."/>
            <person name="de Vos W.M."/>
            <person name="Barrangou R."/>
            <person name="Klaenhammer T.R."/>
            <person name="Caufield P.W."/>
            <person name="Cui Y."/>
            <person name="Zhang H."/>
            <person name="O'Toole P.W."/>
        </authorList>
    </citation>
    <scope>NUCLEOTIDE SEQUENCE [LARGE SCALE GENOMIC DNA]</scope>
    <source>
        <strain evidence="6 7">DSM 18382</strain>
    </source>
</reference>
<comment type="similarity">
    <text evidence="5">Belongs to the RNA polymerase subunit epsilon family.</text>
</comment>
<accession>A0A0R1V689</accession>
<proteinExistence type="inferred from homology"/>
<dbReference type="PATRIC" id="fig|1423743.5.peg.1925"/>
<evidence type="ECO:0000256" key="3">
    <source>
        <dbReference type="ARBA" id="ARBA00022695"/>
    </source>
</evidence>
<evidence type="ECO:0000313" key="6">
    <source>
        <dbReference type="EMBL" id="KRM01047.1"/>
    </source>
</evidence>
<dbReference type="Gene3D" id="3.10.20.730">
    <property type="entry name" value="RNAP, epsilon subunit-like"/>
    <property type="match status" value="1"/>
</dbReference>
<sequence length="73" mass="8658">MIFKVLYQPDAKQTPRRETTRSLYLEADTEVEARALVEDNTDYAIEFVEPLRGEHLEYEQKSSNFKLTEFNNK</sequence>
<keyword evidence="4 5" id="KW-0804">Transcription</keyword>
<name>A0A0R1V689_9LACO</name>
<comment type="caution">
    <text evidence="6">The sequence shown here is derived from an EMBL/GenBank/DDBJ whole genome shotgun (WGS) entry which is preliminary data.</text>
</comment>
<gene>
    <name evidence="5" type="primary">rpoY</name>
    <name evidence="6" type="ORF">FD41_GL001868</name>
</gene>
<dbReference type="NCBIfam" id="NF010188">
    <property type="entry name" value="PRK13667.1"/>
    <property type="match status" value="1"/>
</dbReference>
<evidence type="ECO:0000256" key="5">
    <source>
        <dbReference type="HAMAP-Rule" id="MF_01553"/>
    </source>
</evidence>
<evidence type="ECO:0000313" key="7">
    <source>
        <dbReference type="Proteomes" id="UP000051966"/>
    </source>
</evidence>
<dbReference type="RefSeq" id="WP_053359745.1">
    <property type="nucleotide sequence ID" value="NZ_AZFY01000155.1"/>
</dbReference>
<dbReference type="OrthoDB" id="2147503at2"/>
<dbReference type="EC" id="2.7.7.6" evidence="5"/>
<keyword evidence="1 5" id="KW-0240">DNA-directed RNA polymerase</keyword>
<dbReference type="Pfam" id="PF07288">
    <property type="entry name" value="RpoY"/>
    <property type="match status" value="1"/>
</dbReference>
<evidence type="ECO:0000256" key="1">
    <source>
        <dbReference type="ARBA" id="ARBA00022478"/>
    </source>
</evidence>
<dbReference type="AlphaFoldDB" id="A0A0R1V689"/>
<comment type="function">
    <text evidence="5">A non-essential component of RNA polymerase (RNAP).</text>
</comment>
<dbReference type="GO" id="GO:0006351">
    <property type="term" value="P:DNA-templated transcription"/>
    <property type="evidence" value="ECO:0007669"/>
    <property type="project" value="UniProtKB-UniRule"/>
</dbReference>
<dbReference type="HAMAP" id="MF_01553">
    <property type="entry name" value="RNApol_bact_RpoY"/>
    <property type="match status" value="1"/>
</dbReference>
<keyword evidence="7" id="KW-1185">Reference proteome</keyword>
<dbReference type="EMBL" id="AZFY01000155">
    <property type="protein sequence ID" value="KRM01047.1"/>
    <property type="molecule type" value="Genomic_DNA"/>
</dbReference>
<comment type="subunit">
    <text evidence="5">RNAP is composed of a core of 2 alpha, a beta and a beta' subunit. The core is associated with a delta subunit, and at least one of epsilon or omega. When a sigma factor is associated with the core the holoenzyme is formed, which can initiate transcription.</text>
</comment>
<organism evidence="6 7">
    <name type="scientific">Lentilactobacillus farraginis DSM 18382 = JCM 14108</name>
    <dbReference type="NCBI Taxonomy" id="1423743"/>
    <lineage>
        <taxon>Bacteria</taxon>
        <taxon>Bacillati</taxon>
        <taxon>Bacillota</taxon>
        <taxon>Bacilli</taxon>
        <taxon>Lactobacillales</taxon>
        <taxon>Lactobacillaceae</taxon>
        <taxon>Lentilactobacillus</taxon>
    </lineage>
</organism>
<dbReference type="GO" id="GO:0003899">
    <property type="term" value="F:DNA-directed RNA polymerase activity"/>
    <property type="evidence" value="ECO:0007669"/>
    <property type="project" value="UniProtKB-UniRule"/>
</dbReference>
<protein>
    <recommendedName>
        <fullName evidence="5">DNA-directed RNA polymerase subunit epsilon</fullName>
        <shortName evidence="5">RNAP epsilon subunit</shortName>
        <ecNumber evidence="5">2.7.7.6</ecNumber>
    </recommendedName>
    <alternativeName>
        <fullName evidence="5">RNA polymerase epsilon subunit</fullName>
    </alternativeName>
    <alternativeName>
        <fullName evidence="5">Transcriptase subunit epsilon</fullName>
    </alternativeName>
</protein>
<dbReference type="InterPro" id="IPR009907">
    <property type="entry name" value="RpoY"/>
</dbReference>
<dbReference type="Proteomes" id="UP000051966">
    <property type="component" value="Unassembled WGS sequence"/>
</dbReference>
<dbReference type="GO" id="GO:0003677">
    <property type="term" value="F:DNA binding"/>
    <property type="evidence" value="ECO:0007669"/>
    <property type="project" value="UniProtKB-UniRule"/>
</dbReference>
<dbReference type="GO" id="GO:0000428">
    <property type="term" value="C:DNA-directed RNA polymerase complex"/>
    <property type="evidence" value="ECO:0007669"/>
    <property type="project" value="UniProtKB-KW"/>
</dbReference>
<evidence type="ECO:0000256" key="2">
    <source>
        <dbReference type="ARBA" id="ARBA00022679"/>
    </source>
</evidence>
<keyword evidence="3 5" id="KW-0548">Nucleotidyltransferase</keyword>
<evidence type="ECO:0000256" key="4">
    <source>
        <dbReference type="ARBA" id="ARBA00023163"/>
    </source>
</evidence>